<keyword evidence="2" id="KW-1185">Reference proteome</keyword>
<dbReference type="AlphaFoldDB" id="A0A5N6VF47"/>
<organism evidence="1 2">
    <name type="scientific">Aspergillus transmontanensis</name>
    <dbReference type="NCBI Taxonomy" id="1034304"/>
    <lineage>
        <taxon>Eukaryota</taxon>
        <taxon>Fungi</taxon>
        <taxon>Dikarya</taxon>
        <taxon>Ascomycota</taxon>
        <taxon>Pezizomycotina</taxon>
        <taxon>Eurotiomycetes</taxon>
        <taxon>Eurotiomycetidae</taxon>
        <taxon>Eurotiales</taxon>
        <taxon>Aspergillaceae</taxon>
        <taxon>Aspergillus</taxon>
        <taxon>Aspergillus subgen. Circumdati</taxon>
    </lineage>
</organism>
<dbReference type="Proteomes" id="UP000325433">
    <property type="component" value="Unassembled WGS sequence"/>
</dbReference>
<sequence length="57" mass="6320">MIVNIISMSWTIERDSNNSCGIDKLKKALKNSSDKGVLLFCPAPDKGQDRHPFSCPI</sequence>
<accession>A0A5N6VF47</accession>
<gene>
    <name evidence="1" type="ORF">BDV41DRAFT_556574</name>
</gene>
<reference evidence="2" key="1">
    <citation type="submission" date="2019-04" db="EMBL/GenBank/DDBJ databases">
        <title>Friends and foes A comparative genomics studyof 23 Aspergillus species from section Flavi.</title>
        <authorList>
            <consortium name="DOE Joint Genome Institute"/>
            <person name="Kjaerbolling I."/>
            <person name="Vesth T."/>
            <person name="Frisvad J.C."/>
            <person name="Nybo J.L."/>
            <person name="Theobald S."/>
            <person name="Kildgaard S."/>
            <person name="Isbrandt T."/>
            <person name="Kuo A."/>
            <person name="Sato A."/>
            <person name="Lyhne E.K."/>
            <person name="Kogle M.E."/>
            <person name="Wiebenga A."/>
            <person name="Kun R.S."/>
            <person name="Lubbers R.J."/>
            <person name="Makela M.R."/>
            <person name="Barry K."/>
            <person name="Chovatia M."/>
            <person name="Clum A."/>
            <person name="Daum C."/>
            <person name="Haridas S."/>
            <person name="He G."/>
            <person name="LaButti K."/>
            <person name="Lipzen A."/>
            <person name="Mondo S."/>
            <person name="Riley R."/>
            <person name="Salamov A."/>
            <person name="Simmons B.A."/>
            <person name="Magnuson J.K."/>
            <person name="Henrissat B."/>
            <person name="Mortensen U.H."/>
            <person name="Larsen T.O."/>
            <person name="Devries R.P."/>
            <person name="Grigoriev I.V."/>
            <person name="Machida M."/>
            <person name="Baker S.E."/>
            <person name="Andersen M.R."/>
        </authorList>
    </citation>
    <scope>NUCLEOTIDE SEQUENCE [LARGE SCALE GENOMIC DNA]</scope>
    <source>
        <strain evidence="2">CBS 130015</strain>
    </source>
</reference>
<evidence type="ECO:0000313" key="1">
    <source>
        <dbReference type="EMBL" id="KAE8306963.1"/>
    </source>
</evidence>
<dbReference type="EMBL" id="ML738423">
    <property type="protein sequence ID" value="KAE8306963.1"/>
    <property type="molecule type" value="Genomic_DNA"/>
</dbReference>
<evidence type="ECO:0000313" key="2">
    <source>
        <dbReference type="Proteomes" id="UP000325433"/>
    </source>
</evidence>
<protein>
    <submittedName>
        <fullName evidence="1">Uncharacterized protein</fullName>
    </submittedName>
</protein>
<proteinExistence type="predicted"/>
<name>A0A5N6VF47_9EURO</name>